<proteinExistence type="predicted"/>
<evidence type="ECO:0000256" key="1">
    <source>
        <dbReference type="SAM" id="Coils"/>
    </source>
</evidence>
<gene>
    <name evidence="4" type="ORF">EKN56_15245</name>
</gene>
<accession>A0A411WN09</accession>
<dbReference type="OrthoDB" id="6058181at2"/>
<protein>
    <submittedName>
        <fullName evidence="4">DUF3829 domain-containing protein</fullName>
    </submittedName>
</protein>
<dbReference type="KEGG" id="prag:EKN56_15245"/>
<feature type="coiled-coil region" evidence="1">
    <location>
        <begin position="198"/>
        <end position="225"/>
    </location>
</feature>
<evidence type="ECO:0000256" key="2">
    <source>
        <dbReference type="SAM" id="MobiDB-lite"/>
    </source>
</evidence>
<dbReference type="AlphaFoldDB" id="A0A411WN09"/>
<dbReference type="Proteomes" id="UP000293154">
    <property type="component" value="Chromosome"/>
</dbReference>
<feature type="compositionally biased region" description="Polar residues" evidence="2">
    <location>
        <begin position="36"/>
        <end position="46"/>
    </location>
</feature>
<dbReference type="InterPro" id="IPR024291">
    <property type="entry name" value="DUF3829"/>
</dbReference>
<dbReference type="PROSITE" id="PS51257">
    <property type="entry name" value="PROKAR_LIPOPROTEIN"/>
    <property type="match status" value="1"/>
</dbReference>
<sequence length="342" mass="38268">MMKKVGKALLLGTLVINAALLAGCDDKPEAPKASPTAPTTQNSASARKSAAPEANNSEAKKPAISDEKAAYKLSEKVSYYVKATNAYGGGVLDGTSSWPDKEKKVKAGIDKKDYRVIESWLYFSSRPYSSLSNNLKKALKVTEVNIDNIDSKAEAIVASIDKLLPVWEELEKYNKMKKYEDDNGAKGKELMEVFTPAFNQVNAQYKALEAEIRVASEEMKQKRIENYKQEGRLLELYTEESLELARSIVGQFSSLKDYKDKAKIEQANKYLAELEEKLELQTAEYNKAKEEGKKVDSGYSRVNDRLVKFVGTYRDARKKPGSYANNLVKDFNSAIDTYNSIR</sequence>
<name>A0A411WN09_9GAMM</name>
<dbReference type="EMBL" id="CP034752">
    <property type="protein sequence ID" value="QBH97641.1"/>
    <property type="molecule type" value="Genomic_DNA"/>
</dbReference>
<organism evidence="4 5">
    <name type="scientific">Limnobaculum zhutongyuii</name>
    <dbReference type="NCBI Taxonomy" id="2498113"/>
    <lineage>
        <taxon>Bacteria</taxon>
        <taxon>Pseudomonadati</taxon>
        <taxon>Pseudomonadota</taxon>
        <taxon>Gammaproteobacteria</taxon>
        <taxon>Enterobacterales</taxon>
        <taxon>Budviciaceae</taxon>
        <taxon>Limnobaculum</taxon>
    </lineage>
</organism>
<keyword evidence="1" id="KW-0175">Coiled coil</keyword>
<feature type="signal peptide" evidence="3">
    <location>
        <begin position="1"/>
        <end position="18"/>
    </location>
</feature>
<feature type="chain" id="PRO_5019123559" evidence="3">
    <location>
        <begin position="19"/>
        <end position="342"/>
    </location>
</feature>
<feature type="coiled-coil region" evidence="1">
    <location>
        <begin position="264"/>
        <end position="291"/>
    </location>
</feature>
<evidence type="ECO:0000313" key="4">
    <source>
        <dbReference type="EMBL" id="QBH97641.1"/>
    </source>
</evidence>
<keyword evidence="3" id="KW-0732">Signal</keyword>
<evidence type="ECO:0000313" key="5">
    <source>
        <dbReference type="Proteomes" id="UP000293154"/>
    </source>
</evidence>
<dbReference type="RefSeq" id="WP_130592573.1">
    <property type="nucleotide sequence ID" value="NZ_CP034752.1"/>
</dbReference>
<evidence type="ECO:0000256" key="3">
    <source>
        <dbReference type="SAM" id="SignalP"/>
    </source>
</evidence>
<feature type="region of interest" description="Disordered" evidence="2">
    <location>
        <begin position="27"/>
        <end position="65"/>
    </location>
</feature>
<reference evidence="4 5" key="1">
    <citation type="submission" date="2019-03" db="EMBL/GenBank/DDBJ databases">
        <title>Pragia sp. nov. isolated from the gut tract of Carduelis flavirostris.</title>
        <authorList>
            <person name="Ge Y."/>
        </authorList>
    </citation>
    <scope>NUCLEOTIDE SEQUENCE [LARGE SCALE GENOMIC DNA]</scope>
    <source>
        <strain evidence="4 5">CF-458</strain>
    </source>
</reference>
<dbReference type="Pfam" id="PF12889">
    <property type="entry name" value="DUF3829"/>
    <property type="match status" value="1"/>
</dbReference>
<keyword evidence="5" id="KW-1185">Reference proteome</keyword>